<sequence>MSVCESRA</sequence>
<reference evidence="1" key="1">
    <citation type="submission" date="2014-11" db="EMBL/GenBank/DDBJ databases">
        <authorList>
            <person name="Amaro Gonzalez C."/>
        </authorList>
    </citation>
    <scope>NUCLEOTIDE SEQUENCE</scope>
</reference>
<proteinExistence type="predicted"/>
<evidence type="ECO:0000313" key="1">
    <source>
        <dbReference type="EMBL" id="JAH70163.1"/>
    </source>
</evidence>
<accession>A0A0E9UYU4</accession>
<organism evidence="1">
    <name type="scientific">Anguilla anguilla</name>
    <name type="common">European freshwater eel</name>
    <name type="synonym">Muraena anguilla</name>
    <dbReference type="NCBI Taxonomy" id="7936"/>
    <lineage>
        <taxon>Eukaryota</taxon>
        <taxon>Metazoa</taxon>
        <taxon>Chordata</taxon>
        <taxon>Craniata</taxon>
        <taxon>Vertebrata</taxon>
        <taxon>Euteleostomi</taxon>
        <taxon>Actinopterygii</taxon>
        <taxon>Neopterygii</taxon>
        <taxon>Teleostei</taxon>
        <taxon>Anguilliformes</taxon>
        <taxon>Anguillidae</taxon>
        <taxon>Anguilla</taxon>
    </lineage>
</organism>
<dbReference type="EMBL" id="GBXM01038414">
    <property type="protein sequence ID" value="JAH70163.1"/>
    <property type="molecule type" value="Transcribed_RNA"/>
</dbReference>
<protein>
    <submittedName>
        <fullName evidence="1">Uncharacterized protein</fullName>
    </submittedName>
</protein>
<name>A0A0E9UYU4_ANGAN</name>
<reference evidence="1" key="2">
    <citation type="journal article" date="2015" name="Fish Shellfish Immunol.">
        <title>Early steps in the European eel (Anguilla anguilla)-Vibrio vulnificus interaction in the gills: Role of the RtxA13 toxin.</title>
        <authorList>
            <person name="Callol A."/>
            <person name="Pajuelo D."/>
            <person name="Ebbesson L."/>
            <person name="Teles M."/>
            <person name="MacKenzie S."/>
            <person name="Amaro C."/>
        </authorList>
    </citation>
    <scope>NUCLEOTIDE SEQUENCE</scope>
</reference>